<feature type="compositionally biased region" description="Polar residues" evidence="1">
    <location>
        <begin position="236"/>
        <end position="245"/>
    </location>
</feature>
<protein>
    <submittedName>
        <fullName evidence="2">Uncharacterized protein</fullName>
    </submittedName>
</protein>
<dbReference type="AlphaFoldDB" id="A0A9P6AYR0"/>
<feature type="region of interest" description="Disordered" evidence="1">
    <location>
        <begin position="220"/>
        <end position="296"/>
    </location>
</feature>
<keyword evidence="3" id="KW-1185">Reference proteome</keyword>
<reference evidence="2" key="1">
    <citation type="journal article" date="2020" name="Nat. Commun.">
        <title>Large-scale genome sequencing of mycorrhizal fungi provides insights into the early evolution of symbiotic traits.</title>
        <authorList>
            <person name="Miyauchi S."/>
            <person name="Kiss E."/>
            <person name="Kuo A."/>
            <person name="Drula E."/>
            <person name="Kohler A."/>
            <person name="Sanchez-Garcia M."/>
            <person name="Morin E."/>
            <person name="Andreopoulos B."/>
            <person name="Barry K.W."/>
            <person name="Bonito G."/>
            <person name="Buee M."/>
            <person name="Carver A."/>
            <person name="Chen C."/>
            <person name="Cichocki N."/>
            <person name="Clum A."/>
            <person name="Culley D."/>
            <person name="Crous P.W."/>
            <person name="Fauchery L."/>
            <person name="Girlanda M."/>
            <person name="Hayes R.D."/>
            <person name="Keri Z."/>
            <person name="LaButti K."/>
            <person name="Lipzen A."/>
            <person name="Lombard V."/>
            <person name="Magnuson J."/>
            <person name="Maillard F."/>
            <person name="Murat C."/>
            <person name="Nolan M."/>
            <person name="Ohm R.A."/>
            <person name="Pangilinan J."/>
            <person name="Pereira M.F."/>
            <person name="Perotto S."/>
            <person name="Peter M."/>
            <person name="Pfister S."/>
            <person name="Riley R."/>
            <person name="Sitrit Y."/>
            <person name="Stielow J.B."/>
            <person name="Szollosi G."/>
            <person name="Zifcakova L."/>
            <person name="Stursova M."/>
            <person name="Spatafora J.W."/>
            <person name="Tedersoo L."/>
            <person name="Vaario L.M."/>
            <person name="Yamada A."/>
            <person name="Yan M."/>
            <person name="Wang P."/>
            <person name="Xu J."/>
            <person name="Bruns T."/>
            <person name="Baldrian P."/>
            <person name="Vilgalys R."/>
            <person name="Dunand C."/>
            <person name="Henrissat B."/>
            <person name="Grigoriev I.V."/>
            <person name="Hibbett D."/>
            <person name="Nagy L.G."/>
            <person name="Martin F.M."/>
        </authorList>
    </citation>
    <scope>NUCLEOTIDE SEQUENCE</scope>
    <source>
        <strain evidence="2">UP504</strain>
    </source>
</reference>
<comment type="caution">
    <text evidence="2">The sequence shown here is derived from an EMBL/GenBank/DDBJ whole genome shotgun (WGS) entry which is preliminary data.</text>
</comment>
<dbReference type="EMBL" id="MU128960">
    <property type="protein sequence ID" value="KAF9514474.1"/>
    <property type="molecule type" value="Genomic_DNA"/>
</dbReference>
<feature type="compositionally biased region" description="Low complexity" evidence="1">
    <location>
        <begin position="105"/>
        <end position="124"/>
    </location>
</feature>
<feature type="region of interest" description="Disordered" evidence="1">
    <location>
        <begin position="103"/>
        <end position="124"/>
    </location>
</feature>
<organism evidence="2 3">
    <name type="scientific">Hydnum rufescens UP504</name>
    <dbReference type="NCBI Taxonomy" id="1448309"/>
    <lineage>
        <taxon>Eukaryota</taxon>
        <taxon>Fungi</taxon>
        <taxon>Dikarya</taxon>
        <taxon>Basidiomycota</taxon>
        <taxon>Agaricomycotina</taxon>
        <taxon>Agaricomycetes</taxon>
        <taxon>Cantharellales</taxon>
        <taxon>Hydnaceae</taxon>
        <taxon>Hydnum</taxon>
    </lineage>
</organism>
<feature type="compositionally biased region" description="Low complexity" evidence="1">
    <location>
        <begin position="220"/>
        <end position="235"/>
    </location>
</feature>
<sequence length="550" mass="59050">MSLAHSTFRIDSHSDPPDAFLGESRCFICNRPTTGSLYCSEDCKNADATALSVGPLHHHHHGCLVSSSSENCGSSASSSNADFLCDLASEPCLHRHGFRKTTRQSFSSMATSSESTSPISSPPSLCDDQVLPSLPDIPPPRSPFPMHAYPSPHAQGAANGLPTPPVLVLDGAPSPSLPPLLRYARRAFNTNVRASNTVSSQHHRRTPSGNVLVDHRLPTAESAPSSAVASPELSAKSQKSQANTTVRKKTNNRRSLPMCFGALDSPPEVGAPSASGVRSSIPATARDPPGADPVPLTSNMVISPSVVLGGDTASWRSGGSFHGEQTGTPDSATPTSLVTAKLQSLAFHRDHLRVPSPPVCVPSHQWIEDGDMPPGDAISESMSAFSPMTWTPIQGPPVLLAQHITITTIQRSHLRHRGPQVLIVVVMRTHAWRSSAVRLRERGQNATMLRRASSPGRRNRTIRALMKMMNRPQDLLMADLEGGRKVDHKNLQIVIESSKKIGPGETQLFSTIASRRATMNHAVVDPVLAKRSTPPVVAAQLIRDSKWLFP</sequence>
<accession>A0A9P6AYR0</accession>
<name>A0A9P6AYR0_9AGAM</name>
<evidence type="ECO:0000313" key="3">
    <source>
        <dbReference type="Proteomes" id="UP000886523"/>
    </source>
</evidence>
<proteinExistence type="predicted"/>
<evidence type="ECO:0000256" key="1">
    <source>
        <dbReference type="SAM" id="MobiDB-lite"/>
    </source>
</evidence>
<dbReference type="Proteomes" id="UP000886523">
    <property type="component" value="Unassembled WGS sequence"/>
</dbReference>
<evidence type="ECO:0000313" key="2">
    <source>
        <dbReference type="EMBL" id="KAF9514474.1"/>
    </source>
</evidence>
<gene>
    <name evidence="2" type="ORF">BS47DRAFT_873941</name>
</gene>